<dbReference type="Proteomes" id="UP000076842">
    <property type="component" value="Unassembled WGS sequence"/>
</dbReference>
<dbReference type="PANTHER" id="PTHR36978">
    <property type="entry name" value="P-LOOP CONTAINING NUCLEOTIDE TRIPHOSPHATE HYDROLASE"/>
    <property type="match status" value="1"/>
</dbReference>
<dbReference type="SUPFAM" id="SSF52540">
    <property type="entry name" value="P-loop containing nucleoside triphosphate hydrolases"/>
    <property type="match status" value="1"/>
</dbReference>
<dbReference type="Gene3D" id="3.40.50.300">
    <property type="entry name" value="P-loop containing nucleotide triphosphate hydrolases"/>
    <property type="match status" value="1"/>
</dbReference>
<sequence length="261" mass="28948">MPTTIATTAAPAGPELRVIGAGLGRTGTSSMKEALEILGFGPCHHMSELTGKVGRCWEFVAAYHGKPTDWREMMAGWVSTVDTPTTDFVPELMAAYPDAKVILTVRDNSTVWWKSYTDTIMSVMTLWNGVLIYPFPAVFAMWSVGRNAESSKRRQYGVVGPACYEAHNARIKAIVPKEKLLVFNVKEGWEPLCNFLVVEVPNVPFPRKNETKELQKGYLIMRTVAAAVWMLGLGLVALIVQQVAQRGGNRDLDLRKPLHEL</sequence>
<evidence type="ECO:0000313" key="2">
    <source>
        <dbReference type="EMBL" id="KZT51674.1"/>
    </source>
</evidence>
<gene>
    <name evidence="2" type="ORF">CALCODRAFT_503241</name>
</gene>
<organism evidence="2 3">
    <name type="scientific">Calocera cornea HHB12733</name>
    <dbReference type="NCBI Taxonomy" id="1353952"/>
    <lineage>
        <taxon>Eukaryota</taxon>
        <taxon>Fungi</taxon>
        <taxon>Dikarya</taxon>
        <taxon>Basidiomycota</taxon>
        <taxon>Agaricomycotina</taxon>
        <taxon>Dacrymycetes</taxon>
        <taxon>Dacrymycetales</taxon>
        <taxon>Dacrymycetaceae</taxon>
        <taxon>Calocera</taxon>
    </lineage>
</organism>
<dbReference type="InterPro" id="IPR040632">
    <property type="entry name" value="Sulfotransfer_4"/>
</dbReference>
<feature type="transmembrane region" description="Helical" evidence="1">
    <location>
        <begin position="217"/>
        <end position="240"/>
    </location>
</feature>
<dbReference type="AlphaFoldDB" id="A0A165CYC6"/>
<dbReference type="OrthoDB" id="3351858at2759"/>
<evidence type="ECO:0000256" key="1">
    <source>
        <dbReference type="SAM" id="Phobius"/>
    </source>
</evidence>
<name>A0A165CYC6_9BASI</name>
<reference evidence="2 3" key="1">
    <citation type="journal article" date="2016" name="Mol. Biol. Evol.">
        <title>Comparative Genomics of Early-Diverging Mushroom-Forming Fungi Provides Insights into the Origins of Lignocellulose Decay Capabilities.</title>
        <authorList>
            <person name="Nagy L.G."/>
            <person name="Riley R."/>
            <person name="Tritt A."/>
            <person name="Adam C."/>
            <person name="Daum C."/>
            <person name="Floudas D."/>
            <person name="Sun H."/>
            <person name="Yadav J.S."/>
            <person name="Pangilinan J."/>
            <person name="Larsson K.H."/>
            <person name="Matsuura K."/>
            <person name="Barry K."/>
            <person name="Labutti K."/>
            <person name="Kuo R."/>
            <person name="Ohm R.A."/>
            <person name="Bhattacharya S.S."/>
            <person name="Shirouzu T."/>
            <person name="Yoshinaga Y."/>
            <person name="Martin F.M."/>
            <person name="Grigoriev I.V."/>
            <person name="Hibbett D.S."/>
        </authorList>
    </citation>
    <scope>NUCLEOTIDE SEQUENCE [LARGE SCALE GENOMIC DNA]</scope>
    <source>
        <strain evidence="2 3">HHB12733</strain>
    </source>
</reference>
<keyword evidence="1" id="KW-1133">Transmembrane helix</keyword>
<dbReference type="Pfam" id="PF17784">
    <property type="entry name" value="Sulfotransfer_4"/>
    <property type="match status" value="1"/>
</dbReference>
<dbReference type="InParanoid" id="A0A165CYC6"/>
<dbReference type="PANTHER" id="PTHR36978:SF4">
    <property type="entry name" value="P-LOOP CONTAINING NUCLEOSIDE TRIPHOSPHATE HYDROLASE PROTEIN"/>
    <property type="match status" value="1"/>
</dbReference>
<accession>A0A165CYC6</accession>
<feature type="transmembrane region" description="Helical" evidence="1">
    <location>
        <begin position="120"/>
        <end position="144"/>
    </location>
</feature>
<keyword evidence="1" id="KW-0472">Membrane</keyword>
<keyword evidence="3" id="KW-1185">Reference proteome</keyword>
<protein>
    <submittedName>
        <fullName evidence="2">TPR repeat-containing protein-like protein</fullName>
    </submittedName>
</protein>
<keyword evidence="1" id="KW-0812">Transmembrane</keyword>
<dbReference type="EMBL" id="KV424096">
    <property type="protein sequence ID" value="KZT51674.1"/>
    <property type="molecule type" value="Genomic_DNA"/>
</dbReference>
<dbReference type="STRING" id="1353952.A0A165CYC6"/>
<proteinExistence type="predicted"/>
<dbReference type="InterPro" id="IPR027417">
    <property type="entry name" value="P-loop_NTPase"/>
</dbReference>
<evidence type="ECO:0000313" key="3">
    <source>
        <dbReference type="Proteomes" id="UP000076842"/>
    </source>
</evidence>